<dbReference type="Proteomes" id="UP000283523">
    <property type="component" value="Unassembled WGS sequence"/>
</dbReference>
<evidence type="ECO:0000313" key="2">
    <source>
        <dbReference type="EMBL" id="RIV19491.1"/>
    </source>
</evidence>
<organism evidence="2 3">
    <name type="scientific">Fibrisoma montanum</name>
    <dbReference type="NCBI Taxonomy" id="2305895"/>
    <lineage>
        <taxon>Bacteria</taxon>
        <taxon>Pseudomonadati</taxon>
        <taxon>Bacteroidota</taxon>
        <taxon>Cytophagia</taxon>
        <taxon>Cytophagales</taxon>
        <taxon>Spirosomataceae</taxon>
        <taxon>Fibrisoma</taxon>
    </lineage>
</organism>
<keyword evidence="3" id="KW-1185">Reference proteome</keyword>
<evidence type="ECO:0000313" key="3">
    <source>
        <dbReference type="Proteomes" id="UP000283523"/>
    </source>
</evidence>
<dbReference type="PROSITE" id="PS51172">
    <property type="entry name" value="CBM3"/>
    <property type="match status" value="2"/>
</dbReference>
<dbReference type="Pfam" id="PF00942">
    <property type="entry name" value="CBM_3"/>
    <property type="match status" value="2"/>
</dbReference>
<dbReference type="SMART" id="SM01067">
    <property type="entry name" value="CBM_3"/>
    <property type="match status" value="2"/>
</dbReference>
<dbReference type="SUPFAM" id="SSF49384">
    <property type="entry name" value="Carbohydrate-binding domain"/>
    <property type="match status" value="2"/>
</dbReference>
<dbReference type="GO" id="GO:0005975">
    <property type="term" value="P:carbohydrate metabolic process"/>
    <property type="evidence" value="ECO:0007669"/>
    <property type="project" value="InterPro"/>
</dbReference>
<dbReference type="PANTHER" id="PTHR42754:SF1">
    <property type="entry name" value="LIPOPROTEIN"/>
    <property type="match status" value="1"/>
</dbReference>
<evidence type="ECO:0000259" key="1">
    <source>
        <dbReference type="PROSITE" id="PS51172"/>
    </source>
</evidence>
<dbReference type="RefSeq" id="WP_119670594.1">
    <property type="nucleotide sequence ID" value="NZ_QXED01000008.1"/>
</dbReference>
<dbReference type="EMBL" id="QXED01000008">
    <property type="protein sequence ID" value="RIV19491.1"/>
    <property type="molecule type" value="Genomic_DNA"/>
</dbReference>
<protein>
    <recommendedName>
        <fullName evidence="1">CBM3 domain-containing protein</fullName>
    </recommendedName>
</protein>
<feature type="domain" description="CBM3" evidence="1">
    <location>
        <begin position="762"/>
        <end position="914"/>
    </location>
</feature>
<sequence>MKPNLHYLTKNHPGPLTRLVWTVSLLLMAGSLVKAQLPKQWDKTLGGSGSETAALVVATSDGGYLLAGYSNSPNDGDKTAPNMGDYDAWLVKVDVNGNKQWDHTYGGSGYDRLSSVLATADGGFLLGGGTSSTPEGDWDYWLVKVDATGTKQWEHTFGGTGTDEITSMVVTTDGSYLLAGVSESPVGRDKTAPNMGFVDYWIVKVDVNGNKQWDKAFGSSIWDALSSVVATADGGYLLAGHSNSPVGGDKTEAKGNYDYWIVKVDAMGNKQWDKAFGSSRREGLASAIATSDGGYLLAGHSDSPAGGDKTDPNIRNYDYWLVKVNADGSKQWDKTFGGSGVDRISSAIATSDGGYLLAGYSISPNDGDKIAPNKGEFDYWLVKVDANGSKQWEQTLGSSGFDQYPSMIATGAGNYLLLGSSNSPAGQDKTDPNKGDFDYWLVKLGCVSPVVEITPSIGQLSCSTPTVTLTATSIPGASYAFSTGAAQINDGNTATVTQAGTYSVTVTTSSGCSATAIVTVTGSTTPPTASLTVSGVISCVNPTVTLTAPVTAGASYVFSTGATQINGGNTATVTQAGTYSVVVTSFNGCSATASMTVSGSCSPPALGISVLHLDNDNKQLTNNSIRPYLQLANEGTTPIAYQDITVRYWLTVEDFSPLNSNLVIDWAQLGTGKVKMKYVELSQPRQGALGYIEYSFDNSTGSLAGGTNSGPIQSRIGKNDWTPFNESDDYSYAGTTNYTKNNRITAYLAGQLVWGTEPTLVDPVQSLKVYADSKSSATTNSISTYVQLRNEGNVPVSYPKLTVRYWLTAEGSSPLNIYLDYAQLGTSNLKGKLVRLTTPVPGADSYLELSFVPALGNLYPLSGTGNIQYRIAKSDWSNFNQSNDHSYQPSGLMAPNPKMTVYLDGALVYGTEPSAPNARLASAEESSELKVVVLGNPIPGNEVELEVGGAAGQPIRLLLTDLQGHIVAEKQVMGREAIERHQLSVAGQSAGILLLRVSTPSRWQTVKVLKAN</sequence>
<dbReference type="InterPro" id="IPR001956">
    <property type="entry name" value="CBM3"/>
</dbReference>
<gene>
    <name evidence="2" type="ORF">DYU11_25700</name>
</gene>
<reference evidence="2 3" key="1">
    <citation type="submission" date="2018-08" db="EMBL/GenBank/DDBJ databases">
        <title>Fibrisoma montanum sp. nov., isolated from Danxia mountain soil.</title>
        <authorList>
            <person name="Huang Y."/>
        </authorList>
    </citation>
    <scope>NUCLEOTIDE SEQUENCE [LARGE SCALE GENOMIC DNA]</scope>
    <source>
        <strain evidence="2 3">HYT19</strain>
    </source>
</reference>
<dbReference type="AlphaFoldDB" id="A0A418M1J7"/>
<dbReference type="OrthoDB" id="1523346at2"/>
<dbReference type="InterPro" id="IPR036966">
    <property type="entry name" value="CBM3_sf"/>
</dbReference>
<name>A0A418M1J7_9BACT</name>
<feature type="domain" description="CBM3" evidence="1">
    <location>
        <begin position="605"/>
        <end position="759"/>
    </location>
</feature>
<comment type="caution">
    <text evidence="2">The sequence shown here is derived from an EMBL/GenBank/DDBJ whole genome shotgun (WGS) entry which is preliminary data.</text>
</comment>
<dbReference type="Gene3D" id="2.60.40.710">
    <property type="entry name" value="Endoglucanase-like"/>
    <property type="match status" value="2"/>
</dbReference>
<dbReference type="SUPFAM" id="SSF69304">
    <property type="entry name" value="Tricorn protease N-terminal domain"/>
    <property type="match status" value="1"/>
</dbReference>
<dbReference type="GO" id="GO:0030248">
    <property type="term" value="F:cellulose binding"/>
    <property type="evidence" value="ECO:0007669"/>
    <property type="project" value="InterPro"/>
</dbReference>
<proteinExistence type="predicted"/>
<dbReference type="InterPro" id="IPR008965">
    <property type="entry name" value="CBM2/CBM3_carb-bd_dom_sf"/>
</dbReference>
<dbReference type="PANTHER" id="PTHR42754">
    <property type="entry name" value="ENDOGLUCANASE"/>
    <property type="match status" value="1"/>
</dbReference>
<accession>A0A418M1J7</accession>